<proteinExistence type="inferred from homology"/>
<dbReference type="CDD" id="cd06261">
    <property type="entry name" value="TM_PBP2"/>
    <property type="match status" value="1"/>
</dbReference>
<reference evidence="10" key="1">
    <citation type="submission" date="2020-05" db="EMBL/GenBank/DDBJ databases">
        <authorList>
            <person name="Chiriac C."/>
            <person name="Salcher M."/>
            <person name="Ghai R."/>
            <person name="Kavagutti S V."/>
        </authorList>
    </citation>
    <scope>NUCLEOTIDE SEQUENCE</scope>
</reference>
<keyword evidence="4" id="KW-1003">Cell membrane</keyword>
<dbReference type="InterPro" id="IPR051789">
    <property type="entry name" value="Bact_Polyamine_Transport"/>
</dbReference>
<dbReference type="Gene3D" id="1.10.3720.10">
    <property type="entry name" value="MetI-like"/>
    <property type="match status" value="1"/>
</dbReference>
<feature type="transmembrane region" description="Helical" evidence="8">
    <location>
        <begin position="243"/>
        <end position="262"/>
    </location>
</feature>
<evidence type="ECO:0000256" key="1">
    <source>
        <dbReference type="ARBA" id="ARBA00004651"/>
    </source>
</evidence>
<evidence type="ECO:0000256" key="5">
    <source>
        <dbReference type="ARBA" id="ARBA00022692"/>
    </source>
</evidence>
<protein>
    <submittedName>
        <fullName evidence="10">Unannotated protein</fullName>
    </submittedName>
</protein>
<evidence type="ECO:0000256" key="2">
    <source>
        <dbReference type="ARBA" id="ARBA00007069"/>
    </source>
</evidence>
<dbReference type="AlphaFoldDB" id="A0A6J5ZDR7"/>
<comment type="subcellular location">
    <subcellularLocation>
        <location evidence="1">Cell membrane</location>
        <topology evidence="1">Multi-pass membrane protein</topology>
    </subcellularLocation>
</comment>
<dbReference type="InterPro" id="IPR035906">
    <property type="entry name" value="MetI-like_sf"/>
</dbReference>
<feature type="transmembrane region" description="Helical" evidence="8">
    <location>
        <begin position="107"/>
        <end position="130"/>
    </location>
</feature>
<dbReference type="PANTHER" id="PTHR43848">
    <property type="entry name" value="PUTRESCINE TRANSPORT SYSTEM PERMEASE PROTEIN POTI"/>
    <property type="match status" value="1"/>
</dbReference>
<evidence type="ECO:0000259" key="9">
    <source>
        <dbReference type="PROSITE" id="PS50928"/>
    </source>
</evidence>
<dbReference type="InterPro" id="IPR000515">
    <property type="entry name" value="MetI-like"/>
</dbReference>
<keyword evidence="6 8" id="KW-1133">Transmembrane helix</keyword>
<dbReference type="EMBL" id="CAESAN010000033">
    <property type="protein sequence ID" value="CAB4340735.1"/>
    <property type="molecule type" value="Genomic_DNA"/>
</dbReference>
<dbReference type="PROSITE" id="PS50928">
    <property type="entry name" value="ABC_TM1"/>
    <property type="match status" value="1"/>
</dbReference>
<feature type="domain" description="ABC transmembrane type-1" evidence="9">
    <location>
        <begin position="71"/>
        <end position="259"/>
    </location>
</feature>
<dbReference type="GO" id="GO:0055085">
    <property type="term" value="P:transmembrane transport"/>
    <property type="evidence" value="ECO:0007669"/>
    <property type="project" value="InterPro"/>
</dbReference>
<evidence type="ECO:0000256" key="8">
    <source>
        <dbReference type="SAM" id="Phobius"/>
    </source>
</evidence>
<keyword evidence="5 8" id="KW-0812">Transmembrane</keyword>
<dbReference type="SUPFAM" id="SSF161098">
    <property type="entry name" value="MetI-like"/>
    <property type="match status" value="1"/>
</dbReference>
<feature type="transmembrane region" description="Helical" evidence="8">
    <location>
        <begin position="73"/>
        <end position="95"/>
    </location>
</feature>
<dbReference type="GO" id="GO:0005886">
    <property type="term" value="C:plasma membrane"/>
    <property type="evidence" value="ECO:0007669"/>
    <property type="project" value="UniProtKB-SubCell"/>
</dbReference>
<evidence type="ECO:0000313" key="10">
    <source>
        <dbReference type="EMBL" id="CAB4340735.1"/>
    </source>
</evidence>
<gene>
    <name evidence="10" type="ORF">UFOPK3547_00551</name>
</gene>
<dbReference type="PANTHER" id="PTHR43848:SF2">
    <property type="entry name" value="PUTRESCINE TRANSPORT SYSTEM PERMEASE PROTEIN POTI"/>
    <property type="match status" value="1"/>
</dbReference>
<keyword evidence="3" id="KW-0813">Transport</keyword>
<evidence type="ECO:0000256" key="7">
    <source>
        <dbReference type="ARBA" id="ARBA00023136"/>
    </source>
</evidence>
<sequence>MSFSERIHHPATTGRGLKVYAVFLFAFLYLPLAVIAVFSVVSNDIASLPLQSLTGKWYDEAFSNSEVWSAVKASVMVAIGAVIIAVTLGVPGALLVDRYSFPGKVVFQKFVLLPLILPGVITGVAFQTFFQMLLVPRSLLTVTLAHGTALVSTVLTTVYARLLRVDRSPEQASLDLGVSPFRTFLHVTLPSIRTAILASGLLAFTLSFDEIPVTIFTIGPDNTLPMYIWSALRTGAQLPELNAIATVVVLSGAMLVVVFALLSREDSR</sequence>
<evidence type="ECO:0000256" key="4">
    <source>
        <dbReference type="ARBA" id="ARBA00022475"/>
    </source>
</evidence>
<feature type="transmembrane region" description="Helical" evidence="8">
    <location>
        <begin position="184"/>
        <end position="206"/>
    </location>
</feature>
<feature type="transmembrane region" description="Helical" evidence="8">
    <location>
        <begin position="20"/>
        <end position="41"/>
    </location>
</feature>
<comment type="similarity">
    <text evidence="2">Belongs to the binding-protein-dependent transport system permease family. CysTW subfamily.</text>
</comment>
<dbReference type="Pfam" id="PF00528">
    <property type="entry name" value="BPD_transp_1"/>
    <property type="match status" value="1"/>
</dbReference>
<feature type="transmembrane region" description="Helical" evidence="8">
    <location>
        <begin position="142"/>
        <end position="163"/>
    </location>
</feature>
<evidence type="ECO:0000256" key="3">
    <source>
        <dbReference type="ARBA" id="ARBA00022448"/>
    </source>
</evidence>
<organism evidence="10">
    <name type="scientific">freshwater metagenome</name>
    <dbReference type="NCBI Taxonomy" id="449393"/>
    <lineage>
        <taxon>unclassified sequences</taxon>
        <taxon>metagenomes</taxon>
        <taxon>ecological metagenomes</taxon>
    </lineage>
</organism>
<accession>A0A6J5ZDR7</accession>
<name>A0A6J5ZDR7_9ZZZZ</name>
<keyword evidence="7 8" id="KW-0472">Membrane</keyword>
<evidence type="ECO:0000256" key="6">
    <source>
        <dbReference type="ARBA" id="ARBA00022989"/>
    </source>
</evidence>